<evidence type="ECO:0000256" key="5">
    <source>
        <dbReference type="ARBA" id="ARBA00022475"/>
    </source>
</evidence>
<accession>A0A272EWF6</accession>
<keyword evidence="5" id="KW-1003">Cell membrane</keyword>
<keyword evidence="9" id="KW-0975">Bacterial flagellum</keyword>
<dbReference type="PANTHER" id="PTHR30534:SF0">
    <property type="entry name" value="FLAGELLAR MOTOR SWITCH PROTEIN FLIG"/>
    <property type="match status" value="1"/>
</dbReference>
<keyword evidence="15" id="KW-0282">Flagellum</keyword>
<evidence type="ECO:0000313" key="17">
    <source>
        <dbReference type="Proteomes" id="UP000623509"/>
    </source>
</evidence>
<comment type="caution">
    <text evidence="15">The sequence shown here is derived from an EMBL/GenBank/DDBJ whole genome shotgun (WGS) entry which is preliminary data.</text>
</comment>
<comment type="subcellular location">
    <subcellularLocation>
        <location evidence="1">Bacterial flagellum basal body</location>
    </subcellularLocation>
    <subcellularLocation>
        <location evidence="2">Cell membrane</location>
        <topology evidence="2">Peripheral membrane protein</topology>
        <orientation evidence="2">Cytoplasmic side</orientation>
    </subcellularLocation>
</comment>
<dbReference type="SUPFAM" id="SSF48029">
    <property type="entry name" value="FliG"/>
    <property type="match status" value="2"/>
</dbReference>
<dbReference type="RefSeq" id="WP_095523833.1">
    <property type="nucleotide sequence ID" value="NZ_MDUX01000011.1"/>
</dbReference>
<evidence type="ECO:0000256" key="7">
    <source>
        <dbReference type="ARBA" id="ARBA00022779"/>
    </source>
</evidence>
<feature type="domain" description="Flagellar motor switch protein FliG middle" evidence="12">
    <location>
        <begin position="127"/>
        <end position="200"/>
    </location>
</feature>
<dbReference type="EMBL" id="NMRN01000007">
    <property type="protein sequence ID" value="PAS94448.1"/>
    <property type="molecule type" value="Genomic_DNA"/>
</dbReference>
<dbReference type="GO" id="GO:0009425">
    <property type="term" value="C:bacterial-type flagellum basal body"/>
    <property type="evidence" value="ECO:0007669"/>
    <property type="project" value="UniProtKB-SubCell"/>
</dbReference>
<dbReference type="EMBL" id="MDUX01000011">
    <property type="protein sequence ID" value="KAF7599971.1"/>
    <property type="molecule type" value="Genomic_DNA"/>
</dbReference>
<evidence type="ECO:0000259" key="11">
    <source>
        <dbReference type="Pfam" id="PF01706"/>
    </source>
</evidence>
<dbReference type="GO" id="GO:0006935">
    <property type="term" value="P:chemotaxis"/>
    <property type="evidence" value="ECO:0007669"/>
    <property type="project" value="UniProtKB-KW"/>
</dbReference>
<keyword evidence="15" id="KW-0969">Cilium</keyword>
<evidence type="ECO:0000256" key="9">
    <source>
        <dbReference type="ARBA" id="ARBA00023143"/>
    </source>
</evidence>
<dbReference type="InterPro" id="IPR000090">
    <property type="entry name" value="Flg_Motor_Flig"/>
</dbReference>
<evidence type="ECO:0000256" key="4">
    <source>
        <dbReference type="ARBA" id="ARBA00021870"/>
    </source>
</evidence>
<dbReference type="Pfam" id="PF14841">
    <property type="entry name" value="FliG_M"/>
    <property type="match status" value="1"/>
</dbReference>
<keyword evidence="6" id="KW-0145">Chemotaxis</keyword>
<feature type="domain" description="Flagellar motor switch protein FliG C-terminal" evidence="11">
    <location>
        <begin position="228"/>
        <end position="333"/>
    </location>
</feature>
<proteinExistence type="inferred from homology"/>
<keyword evidence="8" id="KW-0472">Membrane</keyword>
<dbReference type="PRINTS" id="PR00954">
    <property type="entry name" value="FLGMOTORFLIG"/>
</dbReference>
<organism evidence="15 16">
    <name type="scientific">Candidatus Dactylopiibacterium carminicum</name>
    <dbReference type="NCBI Taxonomy" id="857335"/>
    <lineage>
        <taxon>Bacteria</taxon>
        <taxon>Pseudomonadati</taxon>
        <taxon>Pseudomonadota</taxon>
        <taxon>Betaproteobacteria</taxon>
        <taxon>Rhodocyclales</taxon>
        <taxon>Rhodocyclaceae</taxon>
        <taxon>Candidatus Dactylopiibacterium</taxon>
    </lineage>
</organism>
<evidence type="ECO:0000256" key="1">
    <source>
        <dbReference type="ARBA" id="ARBA00004117"/>
    </source>
</evidence>
<reference evidence="15 16" key="2">
    <citation type="submission" date="2017-07" db="EMBL/GenBank/DDBJ databases">
        <title>Candidatus Dactylopiibacterium carminicum, a nitrogen-fixing symbiont of the cochineal insect Dactylopius coccus and Dactylopius opuntiae (Hemiptera: Coccoidea: Dactylopiidae).</title>
        <authorList>
            <person name="Vera A."/>
        </authorList>
    </citation>
    <scope>NUCLEOTIDE SEQUENCE [LARGE SCALE GENOMIC DNA]</scope>
    <source>
        <strain evidence="15 16">NFDCM</strain>
    </source>
</reference>
<evidence type="ECO:0000313" key="14">
    <source>
        <dbReference type="EMBL" id="KAF7599971.1"/>
    </source>
</evidence>
<dbReference type="Pfam" id="PF14842">
    <property type="entry name" value="FliG_N"/>
    <property type="match status" value="1"/>
</dbReference>
<dbReference type="InterPro" id="IPR011002">
    <property type="entry name" value="FliG_a-hlx"/>
</dbReference>
<evidence type="ECO:0000313" key="15">
    <source>
        <dbReference type="EMBL" id="PAS94448.1"/>
    </source>
</evidence>
<dbReference type="GO" id="GO:0071973">
    <property type="term" value="P:bacterial-type flagellum-dependent cell motility"/>
    <property type="evidence" value="ECO:0007669"/>
    <property type="project" value="InterPro"/>
</dbReference>
<keyword evidence="17" id="KW-1185">Reference proteome</keyword>
<comment type="similarity">
    <text evidence="3">Belongs to the FliG family.</text>
</comment>
<reference evidence="14 17" key="1">
    <citation type="submission" date="2016-08" db="EMBL/GenBank/DDBJ databases">
        <title>Candidatus Dactylopiibacterium carminicum genome sequence.</title>
        <authorList>
            <person name="Ramirez-Puebla S.T."/>
            <person name="Ormeno-Orrillo E."/>
            <person name="Vera-Ponce De Leon A."/>
            <person name="Luis L."/>
            <person name="Sanchez-Flores A."/>
            <person name="Monica R."/>
            <person name="Martinez-Romero E."/>
        </authorList>
    </citation>
    <scope>NUCLEOTIDE SEQUENCE [LARGE SCALE GENOMIC DNA]</scope>
    <source>
        <strain evidence="14">END1</strain>
    </source>
</reference>
<evidence type="ECO:0000256" key="6">
    <source>
        <dbReference type="ARBA" id="ARBA00022500"/>
    </source>
</evidence>
<keyword evidence="7" id="KW-0283">Flagellar rotation</keyword>
<dbReference type="GO" id="GO:0005886">
    <property type="term" value="C:plasma membrane"/>
    <property type="evidence" value="ECO:0007669"/>
    <property type="project" value="UniProtKB-SubCell"/>
</dbReference>
<dbReference type="AlphaFoldDB" id="A0A272EWF6"/>
<name>A0A272EWF6_9RHOO</name>
<dbReference type="PANTHER" id="PTHR30534">
    <property type="entry name" value="FLAGELLAR MOTOR SWITCH PROTEIN FLIG"/>
    <property type="match status" value="1"/>
</dbReference>
<dbReference type="Pfam" id="PF01706">
    <property type="entry name" value="FliG_C"/>
    <property type="match status" value="1"/>
</dbReference>
<gene>
    <name evidence="15" type="primary">fliG</name>
    <name evidence="14" type="ORF">BGI27_05120</name>
    <name evidence="15" type="ORF">CGU29_03820</name>
</gene>
<dbReference type="GO" id="GO:0003774">
    <property type="term" value="F:cytoskeletal motor activity"/>
    <property type="evidence" value="ECO:0007669"/>
    <property type="project" value="InterPro"/>
</dbReference>
<dbReference type="InterPro" id="IPR023087">
    <property type="entry name" value="Flg_Motor_Flig_C"/>
</dbReference>
<evidence type="ECO:0000313" key="16">
    <source>
        <dbReference type="Proteomes" id="UP000216107"/>
    </source>
</evidence>
<evidence type="ECO:0000259" key="13">
    <source>
        <dbReference type="Pfam" id="PF14842"/>
    </source>
</evidence>
<keyword evidence="15" id="KW-0966">Cell projection</keyword>
<dbReference type="Proteomes" id="UP000623509">
    <property type="component" value="Unassembled WGS sequence"/>
</dbReference>
<dbReference type="InterPro" id="IPR032779">
    <property type="entry name" value="FliG_M"/>
</dbReference>
<comment type="function">
    <text evidence="10">FliG is one of three proteins (FliG, FliN, FliM) that forms the rotor-mounted switch complex (C ring), located at the base of the basal body. This complex interacts with the CheY and CheZ chemotaxis proteins, in addition to contacting components of the motor that determine the direction of flagellar rotation.</text>
</comment>
<evidence type="ECO:0000256" key="3">
    <source>
        <dbReference type="ARBA" id="ARBA00010299"/>
    </source>
</evidence>
<evidence type="ECO:0000256" key="10">
    <source>
        <dbReference type="ARBA" id="ARBA00025598"/>
    </source>
</evidence>
<dbReference type="Proteomes" id="UP000216107">
    <property type="component" value="Unassembled WGS sequence"/>
</dbReference>
<dbReference type="Gene3D" id="1.10.220.30">
    <property type="match status" value="3"/>
</dbReference>
<dbReference type="OrthoDB" id="358614at2"/>
<feature type="domain" description="Flagellar motor switch protein FliG N-terminal" evidence="13">
    <location>
        <begin position="16"/>
        <end position="111"/>
    </location>
</feature>
<sequence>MADLNNADPIIPGPTLNLIEQAAIVLLSMGEEPAAAVLRCLSREELLEVTQVMLRISGIKVEAVRNSLQHFFDDYREQSGVHGASRSYLKRSLDLALGADIANSVLNNIYGDAIRPKMARLQWASSKWLADRIAHEHVRMQAVFLAFLPPALAGEVLDALPQENRDLVLINVARLKEVDRDLLIELDEVVSRCLESLGLQSTSVEGVRQAAEIINRLPGNRQQMVELLRAHDPAVVSEIEVSMYDFFILSRQNDAVITWLIDEVPLEQWAIALKGAEPTVRDTILQAMPRRQAQSFEELMRGSGPVPRSRVEQAREEIMAQVKDLADAGEIEILLFAEATVE</sequence>
<evidence type="ECO:0000256" key="8">
    <source>
        <dbReference type="ARBA" id="ARBA00023136"/>
    </source>
</evidence>
<protein>
    <recommendedName>
        <fullName evidence="4">Flagellar motor switch protein FliG</fullName>
    </recommendedName>
</protein>
<dbReference type="InterPro" id="IPR028263">
    <property type="entry name" value="FliG_N"/>
</dbReference>
<evidence type="ECO:0000259" key="12">
    <source>
        <dbReference type="Pfam" id="PF14841"/>
    </source>
</evidence>
<evidence type="ECO:0000256" key="2">
    <source>
        <dbReference type="ARBA" id="ARBA00004413"/>
    </source>
</evidence>